<dbReference type="AlphaFoldDB" id="D2R820"/>
<organism evidence="1 2">
    <name type="scientific">Pirellula staleyi (strain ATCC 27377 / DSM 6068 / ICPB 4128)</name>
    <name type="common">Pirella staleyi</name>
    <dbReference type="NCBI Taxonomy" id="530564"/>
    <lineage>
        <taxon>Bacteria</taxon>
        <taxon>Pseudomonadati</taxon>
        <taxon>Planctomycetota</taxon>
        <taxon>Planctomycetia</taxon>
        <taxon>Pirellulales</taxon>
        <taxon>Pirellulaceae</taxon>
        <taxon>Pirellula</taxon>
    </lineage>
</organism>
<gene>
    <name evidence="1" type="ordered locus">Psta_4710</name>
</gene>
<evidence type="ECO:0000313" key="2">
    <source>
        <dbReference type="Proteomes" id="UP000001887"/>
    </source>
</evidence>
<proteinExistence type="predicted"/>
<name>D2R820_PIRSD</name>
<dbReference type="HOGENOM" id="CLU_1925622_0_0_0"/>
<dbReference type="EMBL" id="CP001848">
    <property type="protein sequence ID" value="ADB19351.1"/>
    <property type="molecule type" value="Genomic_DNA"/>
</dbReference>
<reference evidence="1 2" key="1">
    <citation type="journal article" date="2009" name="Stand. Genomic Sci.">
        <title>Complete genome sequence of Pirellula staleyi type strain (ATCC 27377).</title>
        <authorList>
            <person name="Clum A."/>
            <person name="Tindall B.J."/>
            <person name="Sikorski J."/>
            <person name="Ivanova N."/>
            <person name="Mavrommatis K."/>
            <person name="Lucas S."/>
            <person name="Glavina del Rio T."/>
            <person name="Nolan M."/>
            <person name="Chen F."/>
            <person name="Tice H."/>
            <person name="Pitluck S."/>
            <person name="Cheng J.F."/>
            <person name="Chertkov O."/>
            <person name="Brettin T."/>
            <person name="Han C."/>
            <person name="Detter J.C."/>
            <person name="Kuske C."/>
            <person name="Bruce D."/>
            <person name="Goodwin L."/>
            <person name="Ovchinikova G."/>
            <person name="Pati A."/>
            <person name="Mikhailova N."/>
            <person name="Chen A."/>
            <person name="Palaniappan K."/>
            <person name="Land M."/>
            <person name="Hauser L."/>
            <person name="Chang Y.J."/>
            <person name="Jeffries C.D."/>
            <person name="Chain P."/>
            <person name="Rohde M."/>
            <person name="Goker M."/>
            <person name="Bristow J."/>
            <person name="Eisen J.A."/>
            <person name="Markowitz V."/>
            <person name="Hugenholtz P."/>
            <person name="Kyrpides N.C."/>
            <person name="Klenk H.P."/>
            <person name="Lapidus A."/>
        </authorList>
    </citation>
    <scope>NUCLEOTIDE SEQUENCE [LARGE SCALE GENOMIC DNA]</scope>
    <source>
        <strain evidence="2">ATCC 27377 / DSM 6068 / ICPB 4128</strain>
    </source>
</reference>
<dbReference type="eggNOG" id="ENOG5033YH8">
    <property type="taxonomic scope" value="Bacteria"/>
</dbReference>
<keyword evidence="2" id="KW-1185">Reference proteome</keyword>
<dbReference type="Proteomes" id="UP000001887">
    <property type="component" value="Chromosome"/>
</dbReference>
<dbReference type="KEGG" id="psl:Psta_4710"/>
<dbReference type="STRING" id="530564.Psta_4710"/>
<evidence type="ECO:0000313" key="1">
    <source>
        <dbReference type="EMBL" id="ADB19351.1"/>
    </source>
</evidence>
<sequence>MIWGLRFVVNHDTVRTTICVRHYTMSMPQPIHVALVGATSDIVRRAKKHFRLSTPGIGAAFLATLERTSTEPIIRFEDLPNGLITLWITLDHESLSASRQRHDADLLNPCYCRGFYEHHLPESCVLVDFEKSWPASKKQLARLSEQIAAAWYATS</sequence>
<accession>D2R820</accession>
<protein>
    <submittedName>
        <fullName evidence="1">Uncharacterized protein</fullName>
    </submittedName>
</protein>